<dbReference type="Pfam" id="PF00795">
    <property type="entry name" value="CN_hydrolase"/>
    <property type="match status" value="1"/>
</dbReference>
<dbReference type="InterPro" id="IPR003010">
    <property type="entry name" value="C-N_Hydrolase"/>
</dbReference>
<dbReference type="Proteomes" id="UP000216339">
    <property type="component" value="Unassembled WGS sequence"/>
</dbReference>
<evidence type="ECO:0000256" key="1">
    <source>
        <dbReference type="ARBA" id="ARBA00022801"/>
    </source>
</evidence>
<dbReference type="EMBL" id="MQWD01000001">
    <property type="protein sequence ID" value="PAP77946.1"/>
    <property type="molecule type" value="Genomic_DNA"/>
</dbReference>
<dbReference type="Gene3D" id="3.60.110.10">
    <property type="entry name" value="Carbon-nitrogen hydrolase"/>
    <property type="match status" value="1"/>
</dbReference>
<dbReference type="PROSITE" id="PS50263">
    <property type="entry name" value="CN_HYDROLASE"/>
    <property type="match status" value="1"/>
</dbReference>
<dbReference type="AlphaFoldDB" id="A0A271J349"/>
<dbReference type="InterPro" id="IPR036526">
    <property type="entry name" value="C-N_Hydrolase_sf"/>
</dbReference>
<evidence type="ECO:0000259" key="2">
    <source>
        <dbReference type="PROSITE" id="PS50263"/>
    </source>
</evidence>
<accession>A0A271J349</accession>
<name>A0A271J349_9BACT</name>
<evidence type="ECO:0000313" key="4">
    <source>
        <dbReference type="Proteomes" id="UP000216339"/>
    </source>
</evidence>
<sequence>MRLALVQQPATDNLDDNLRRGLAAFDRAADAGADLVAFAELPFTPFYPQRHATPEALARAEPIPGPTVEAFQQRCAARGVVAVLNLFERDGDRTYDTSPVIDADGTLLGRTRMIHITDYEAFHEQGYYAPGDRGLPVYETAAGRVGVAICYDRHYPEAMRALALDGAELVVVPQAGAVGEWPEGLYEAEMRVAAFQNGYFTALANRVGPEERLTFAGESFVCSPDGRVIARAGQGTEEILIADVDLDAVRQSHARRLFLRDRRPELYADWLAR</sequence>
<dbReference type="GO" id="GO:0016811">
    <property type="term" value="F:hydrolase activity, acting on carbon-nitrogen (but not peptide) bonds, in linear amides"/>
    <property type="evidence" value="ECO:0007669"/>
    <property type="project" value="UniProtKB-ARBA"/>
</dbReference>
<protein>
    <submittedName>
        <fullName evidence="3">Carbon-nitrogen hydrolase</fullName>
    </submittedName>
</protein>
<dbReference type="PANTHER" id="PTHR43674">
    <property type="entry name" value="NITRILASE C965.09-RELATED"/>
    <property type="match status" value="1"/>
</dbReference>
<evidence type="ECO:0000313" key="3">
    <source>
        <dbReference type="EMBL" id="PAP77946.1"/>
    </source>
</evidence>
<dbReference type="PANTHER" id="PTHR43674:SF2">
    <property type="entry name" value="BETA-UREIDOPROPIONASE"/>
    <property type="match status" value="1"/>
</dbReference>
<reference evidence="3 4" key="1">
    <citation type="submission" date="2016-11" db="EMBL/GenBank/DDBJ databases">
        <title>Study of marine rhodopsin-containing bacteria.</title>
        <authorList>
            <person name="Yoshizawa S."/>
            <person name="Kumagai Y."/>
            <person name="Kogure K."/>
        </authorList>
    </citation>
    <scope>NUCLEOTIDE SEQUENCE [LARGE SCALE GENOMIC DNA]</scope>
    <source>
        <strain evidence="3 4">SAORIC-28</strain>
    </source>
</reference>
<keyword evidence="1 3" id="KW-0378">Hydrolase</keyword>
<organism evidence="3 4">
    <name type="scientific">Rubrivirga marina</name>
    <dbReference type="NCBI Taxonomy" id="1196024"/>
    <lineage>
        <taxon>Bacteria</taxon>
        <taxon>Pseudomonadati</taxon>
        <taxon>Rhodothermota</taxon>
        <taxon>Rhodothermia</taxon>
        <taxon>Rhodothermales</taxon>
        <taxon>Rubricoccaceae</taxon>
        <taxon>Rubrivirga</taxon>
    </lineage>
</organism>
<keyword evidence="4" id="KW-1185">Reference proteome</keyword>
<gene>
    <name evidence="3" type="ORF">BSZ37_16615</name>
</gene>
<dbReference type="OrthoDB" id="9811121at2"/>
<dbReference type="RefSeq" id="WP_095511615.1">
    <property type="nucleotide sequence ID" value="NZ_MQWD01000001.1"/>
</dbReference>
<dbReference type="SUPFAM" id="SSF56317">
    <property type="entry name" value="Carbon-nitrogen hydrolase"/>
    <property type="match status" value="1"/>
</dbReference>
<dbReference type="InterPro" id="IPR050345">
    <property type="entry name" value="Aliph_Amidase/BUP"/>
</dbReference>
<proteinExistence type="predicted"/>
<feature type="domain" description="CN hydrolase" evidence="2">
    <location>
        <begin position="1"/>
        <end position="246"/>
    </location>
</feature>
<comment type="caution">
    <text evidence="3">The sequence shown here is derived from an EMBL/GenBank/DDBJ whole genome shotgun (WGS) entry which is preliminary data.</text>
</comment>